<dbReference type="Proteomes" id="UP001057402">
    <property type="component" value="Chromosome 7"/>
</dbReference>
<gene>
    <name evidence="1" type="ORF">MLD38_023984</name>
</gene>
<protein>
    <submittedName>
        <fullName evidence="1">Uncharacterized protein</fullName>
    </submittedName>
</protein>
<name>A0ACB9NSG4_9MYRT</name>
<reference evidence="2" key="1">
    <citation type="journal article" date="2023" name="Front. Plant Sci.">
        <title>Chromosomal-level genome assembly of Melastoma candidum provides insights into trichome evolution.</title>
        <authorList>
            <person name="Zhong Y."/>
            <person name="Wu W."/>
            <person name="Sun C."/>
            <person name="Zou P."/>
            <person name="Liu Y."/>
            <person name="Dai S."/>
            <person name="Zhou R."/>
        </authorList>
    </citation>
    <scope>NUCLEOTIDE SEQUENCE [LARGE SCALE GENOMIC DNA]</scope>
</reference>
<evidence type="ECO:0000313" key="2">
    <source>
        <dbReference type="Proteomes" id="UP001057402"/>
    </source>
</evidence>
<dbReference type="EMBL" id="CM042886">
    <property type="protein sequence ID" value="KAI4338991.1"/>
    <property type="molecule type" value="Genomic_DNA"/>
</dbReference>
<comment type="caution">
    <text evidence="1">The sequence shown here is derived from an EMBL/GenBank/DDBJ whole genome shotgun (WGS) entry which is preliminary data.</text>
</comment>
<proteinExistence type="predicted"/>
<organism evidence="1 2">
    <name type="scientific">Melastoma candidum</name>
    <dbReference type="NCBI Taxonomy" id="119954"/>
    <lineage>
        <taxon>Eukaryota</taxon>
        <taxon>Viridiplantae</taxon>
        <taxon>Streptophyta</taxon>
        <taxon>Embryophyta</taxon>
        <taxon>Tracheophyta</taxon>
        <taxon>Spermatophyta</taxon>
        <taxon>Magnoliopsida</taxon>
        <taxon>eudicotyledons</taxon>
        <taxon>Gunneridae</taxon>
        <taxon>Pentapetalae</taxon>
        <taxon>rosids</taxon>
        <taxon>malvids</taxon>
        <taxon>Myrtales</taxon>
        <taxon>Melastomataceae</taxon>
        <taxon>Melastomatoideae</taxon>
        <taxon>Melastomateae</taxon>
        <taxon>Melastoma</taxon>
    </lineage>
</organism>
<accession>A0ACB9NSG4</accession>
<sequence length="352" mass="39046">MKILSLVLLALVPVFGHLVLGRHSRSEHVHGRVTTMVTDDGDVVDCVDIYKQSTLTNPLLSDHVLQRKPSWVNESHSNAQPDGPYKACPENTVPVPRITANPTGNFNSSDQHRVDVALTGQHRWVYYGIGAELNVYDLSVAPGQFSSHNLWVESYINENYSMILVGWRADPYLFQDSKSRLFTYWTGKNFNNGCYNTLCDGYVQVDNVFYPGMVLQPTSIYGGNQYIIRLDVVQDRDTHLWWLMVGNNRPVGYWPKEFLPGLQGGATVLAWGGLARAGGDGICPPLGNGHFPDASNQAMYIRSLQFIDNLNNIRSTSEMILESIVDKSGCYGLNLVPDSAIVYLGGPGGCRC</sequence>
<evidence type="ECO:0000313" key="1">
    <source>
        <dbReference type="EMBL" id="KAI4338991.1"/>
    </source>
</evidence>
<keyword evidence="2" id="KW-1185">Reference proteome</keyword>